<name>A0A6A6XEC8_9PLEO</name>
<dbReference type="PANTHER" id="PTHR15682:SF2">
    <property type="entry name" value="UNHEALTHY RIBOSOME BIOGENESIS PROTEIN 2 HOMOLOG"/>
    <property type="match status" value="1"/>
</dbReference>
<sequence length="1501" mass="167791">MAPILPASQIPSVATLPRLLAINKDFTDLNEQIRQATQIIRLPEDWDTIQEGKSRSEILQKLVRARAEWVLRWILDKLKDETELGVQARVNPKAWKLLDWMIHVLPTSRSATHLRDAGFLTVLEKTLEENFEKDLAIRPVAAALHDDRPKGSSESSETAQEDAKPSRKRKRPSSGASTPSKKVSLETRGLEQLFDAIATVVKSIVDKAGAHGDNEEIVYTEHMKMALRTESAHASRILKFWLVAVQRLLGTDSKPTHTIHGNCLDLSLVLEIWELRTIDADDDSGASAEQFSTECLIPTLSLHNKLLDISELDQGHSTASALRTTIQDLERLLARHVFAPSRAAFFKDKRADSGETNVREAKFLASNFEPLRAKLLQAAQILDTSEPLPTFFVPLFQAISQLLDMAIKFSPSRTPKTRIAEKSWIQATFVALAKCAGCSLEAPEFVVPKVALDALERSLHVLALHDMTMDSRVLEDLFWFHSGVKFPLRQERVVHWSLIAALIKLDSGLFLTKPKSATFVSEERPEDLTNFLFDHISSINFEDGGAVDIEMMDVDTPGHQNHYFPAQEKIERKAILQSTVLPIMSAYARNRDLLGFLRRWDTQLYQNAPSARSHLSDVRESVWQDRSLIQALAEKLEESLTQSQILGLFEQHVSRIKNIQKASKNKVSVSGDGQETSKRAFSSAVILYAILGSIHSDETTEALRPQLLSLLKSYASIVQNDWHRLNSHIELYWKTLCQLLTNLWPIALHGSSDIQATYLLPIINQASKDVVAARKNQNEHPINSRTRAAALIFLFTAYDHLRTVPGQDSIVHEGVRKSLKTLSSSGLESTDLKRVVELFCADYSHLFELLEGDVCEEAILNLLHRAVELDQELGAKIADALSEFFFTFGSSALQAAYSAALLSAMDQTGDNEPLRAIVESAFLRIRPLALSRDRRENMLNKITDIMISRPRNINQLLSIMCHLMEVPNATARLSSGGDLLFDLAEKLHKGKFESPLTLHLFQEVVRLTLSHILPNKDQTQNKQFLEVFEEKLASVCTKASRCSPARLAILRATFLAQKEGTFLSPVLYLTLLSTCLGHQNISHDHVVDAFNEIPSVTMQDRGELFSIAKTSLHTWVASTFDLKDLLSSNGNIAIATQRAQYWIRLHTTLGKFSLYPSTKWFIEFSLRIMQQKLTDAEQNAVLRSFADAISALDNSTKLSLVQELVQPESMAENRNISYLLLHVIVATLEDKHSEDAAQKQQQLAILPTACSLLAKSPSYPTFNALLDTIDTIIRDKHALTTQHSIECILGVLVKLASRNSASLSPSKAPSIYSRLCETSRLILLLHRGRLGGRFHLLLPLLQNLLFCLFNPNAGRGTPLPPWLKSTSGSSNPVKLTPANASHYARLLGTLCSPTHFSVQKPHHSRNASQANGTKSTLNDPVKAAKEYASHYTYPLLGSFCRFQLSGRLEPEVRKKLMVGIWEVVDVAGMDRPALNGLFAGLDRATRDVWRGVWGEWVRVHG</sequence>
<gene>
    <name evidence="3" type="ORF">K505DRAFT_274481</name>
</gene>
<dbReference type="PANTHER" id="PTHR15682">
    <property type="entry name" value="UNHEALTHY RIBOSOME BIOGENESIS PROTEIN 2 HOMOLOG"/>
    <property type="match status" value="1"/>
</dbReference>
<dbReference type="Proteomes" id="UP000799757">
    <property type="component" value="Unassembled WGS sequence"/>
</dbReference>
<evidence type="ECO:0000259" key="2">
    <source>
        <dbReference type="Pfam" id="PF10441"/>
    </source>
</evidence>
<accession>A0A6A6XEC8</accession>
<keyword evidence="4" id="KW-1185">Reference proteome</keyword>
<feature type="region of interest" description="Disordered" evidence="1">
    <location>
        <begin position="1398"/>
        <end position="1418"/>
    </location>
</feature>
<dbReference type="EMBL" id="MU001879">
    <property type="protein sequence ID" value="KAF2794802.1"/>
    <property type="molecule type" value="Genomic_DNA"/>
</dbReference>
<protein>
    <recommendedName>
        <fullName evidence="2">Nucleolar 27S pre-rRNA processing Urb2/Npa2 C-terminal domain-containing protein</fullName>
    </recommendedName>
</protein>
<dbReference type="GO" id="GO:0005730">
    <property type="term" value="C:nucleolus"/>
    <property type="evidence" value="ECO:0007669"/>
    <property type="project" value="TreeGrafter"/>
</dbReference>
<dbReference type="Pfam" id="PF10441">
    <property type="entry name" value="Urb2"/>
    <property type="match status" value="1"/>
</dbReference>
<evidence type="ECO:0000256" key="1">
    <source>
        <dbReference type="SAM" id="MobiDB-lite"/>
    </source>
</evidence>
<evidence type="ECO:0000313" key="3">
    <source>
        <dbReference type="EMBL" id="KAF2794802.1"/>
    </source>
</evidence>
<feature type="domain" description="Nucleolar 27S pre-rRNA processing Urb2/Npa2 C-terminal" evidence="2">
    <location>
        <begin position="1264"/>
        <end position="1499"/>
    </location>
</feature>
<dbReference type="InterPro" id="IPR052609">
    <property type="entry name" value="Ribosome_Biogenesis_Reg"/>
</dbReference>
<dbReference type="OrthoDB" id="160374at2759"/>
<proteinExistence type="predicted"/>
<organism evidence="3 4">
    <name type="scientific">Melanomma pulvis-pyrius CBS 109.77</name>
    <dbReference type="NCBI Taxonomy" id="1314802"/>
    <lineage>
        <taxon>Eukaryota</taxon>
        <taxon>Fungi</taxon>
        <taxon>Dikarya</taxon>
        <taxon>Ascomycota</taxon>
        <taxon>Pezizomycotina</taxon>
        <taxon>Dothideomycetes</taxon>
        <taxon>Pleosporomycetidae</taxon>
        <taxon>Pleosporales</taxon>
        <taxon>Melanommataceae</taxon>
        <taxon>Melanomma</taxon>
    </lineage>
</organism>
<feature type="region of interest" description="Disordered" evidence="1">
    <location>
        <begin position="143"/>
        <end position="184"/>
    </location>
</feature>
<feature type="compositionally biased region" description="Polar residues" evidence="1">
    <location>
        <begin position="1406"/>
        <end position="1418"/>
    </location>
</feature>
<dbReference type="InterPro" id="IPR018849">
    <property type="entry name" value="Urb2/Npa2_C"/>
</dbReference>
<evidence type="ECO:0000313" key="4">
    <source>
        <dbReference type="Proteomes" id="UP000799757"/>
    </source>
</evidence>
<feature type="non-terminal residue" evidence="3">
    <location>
        <position position="1501"/>
    </location>
</feature>
<reference evidence="3" key="1">
    <citation type="journal article" date="2020" name="Stud. Mycol.">
        <title>101 Dothideomycetes genomes: a test case for predicting lifestyles and emergence of pathogens.</title>
        <authorList>
            <person name="Haridas S."/>
            <person name="Albert R."/>
            <person name="Binder M."/>
            <person name="Bloem J."/>
            <person name="Labutti K."/>
            <person name="Salamov A."/>
            <person name="Andreopoulos B."/>
            <person name="Baker S."/>
            <person name="Barry K."/>
            <person name="Bills G."/>
            <person name="Bluhm B."/>
            <person name="Cannon C."/>
            <person name="Castanera R."/>
            <person name="Culley D."/>
            <person name="Daum C."/>
            <person name="Ezra D."/>
            <person name="Gonzalez J."/>
            <person name="Henrissat B."/>
            <person name="Kuo A."/>
            <person name="Liang C."/>
            <person name="Lipzen A."/>
            <person name="Lutzoni F."/>
            <person name="Magnuson J."/>
            <person name="Mondo S."/>
            <person name="Nolan M."/>
            <person name="Ohm R."/>
            <person name="Pangilinan J."/>
            <person name="Park H.-J."/>
            <person name="Ramirez L."/>
            <person name="Alfaro M."/>
            <person name="Sun H."/>
            <person name="Tritt A."/>
            <person name="Yoshinaga Y."/>
            <person name="Zwiers L.-H."/>
            <person name="Turgeon B."/>
            <person name="Goodwin S."/>
            <person name="Spatafora J."/>
            <person name="Crous P."/>
            <person name="Grigoriev I."/>
        </authorList>
    </citation>
    <scope>NUCLEOTIDE SEQUENCE</scope>
    <source>
        <strain evidence="3">CBS 109.77</strain>
    </source>
</reference>
<dbReference type="GO" id="GO:0042254">
    <property type="term" value="P:ribosome biogenesis"/>
    <property type="evidence" value="ECO:0007669"/>
    <property type="project" value="TreeGrafter"/>
</dbReference>